<dbReference type="Proteomes" id="UP000307574">
    <property type="component" value="Unassembled WGS sequence"/>
</dbReference>
<name>A0A4U1ZHB5_9VIBR</name>
<organism evidence="1 2">
    <name type="scientific">Vibrio kanaloae</name>
    <dbReference type="NCBI Taxonomy" id="170673"/>
    <lineage>
        <taxon>Bacteria</taxon>
        <taxon>Pseudomonadati</taxon>
        <taxon>Pseudomonadota</taxon>
        <taxon>Gammaproteobacteria</taxon>
        <taxon>Vibrionales</taxon>
        <taxon>Vibrionaceae</taxon>
        <taxon>Vibrio</taxon>
    </lineage>
</organism>
<gene>
    <name evidence="1" type="ORF">FCV50_06290</name>
</gene>
<comment type="caution">
    <text evidence="1">The sequence shown here is derived from an EMBL/GenBank/DDBJ whole genome shotgun (WGS) entry which is preliminary data.</text>
</comment>
<evidence type="ECO:0000313" key="1">
    <source>
        <dbReference type="EMBL" id="TKF34225.1"/>
    </source>
</evidence>
<sequence>MSEIVLWQPDSKDIIPKTAKTPVEIANCAEQLTSKEKNQIAFAIQSEFYEMGMTYLWTKAEQALKRELKNVGITLIGEMLGKADVTEDDDINDIITTRDAIKIAEELGMISSTNAMRLKHSHEVINHFTQLDQSEREHLEIEEHEAIGALRTCISAILGRPQIPVAKPFIEFRSALESKTLSADDPNVNMLKSSPYFFYKLTVSVLMNAAKKSSGATLEHSLANINLLIPMIWNNLLDSEKWQVGHTYAETFAEGKSLSVSGLKKTLLKVHGFDYVPENLRSDSFVKAADEIIKAHEGMNNFHNETAPVKHLDSLGTIIPPPALAACISALLCVSLGNSYGTSWSAKAISDKILDHLPSDRWEYYLNHVLPSDTRILSKLEGVGTKPQLNWVNSIVLKHNLDKLTIKNKNVNSLVNASARSNYTAMSKHVESLRIDLYGKAKK</sequence>
<evidence type="ECO:0000313" key="2">
    <source>
        <dbReference type="Proteomes" id="UP000307574"/>
    </source>
</evidence>
<dbReference type="EMBL" id="SYUV01000017">
    <property type="protein sequence ID" value="TKF34225.1"/>
    <property type="molecule type" value="Genomic_DNA"/>
</dbReference>
<dbReference type="RefSeq" id="WP_136979628.1">
    <property type="nucleotide sequence ID" value="NZ_SYUV01000017.1"/>
</dbReference>
<proteinExistence type="predicted"/>
<dbReference type="AlphaFoldDB" id="A0A4U1ZHB5"/>
<protein>
    <submittedName>
        <fullName evidence="1">Uncharacterized protein</fullName>
    </submittedName>
</protein>
<reference evidence="1 2" key="1">
    <citation type="submission" date="2019-04" db="EMBL/GenBank/DDBJ databases">
        <title>A reverse ecology approach based on a biological definition of microbial populations.</title>
        <authorList>
            <person name="Arevalo P."/>
            <person name="Vaninsberghe D."/>
            <person name="Elsherbini J."/>
            <person name="Gore J."/>
            <person name="Polz M."/>
        </authorList>
    </citation>
    <scope>NUCLEOTIDE SEQUENCE [LARGE SCALE GENOMIC DNA]</scope>
    <source>
        <strain evidence="1 2">10N.261.46.F4</strain>
    </source>
</reference>
<accession>A0A4U1ZHB5</accession>